<dbReference type="GO" id="GO:0005509">
    <property type="term" value="F:calcium ion binding"/>
    <property type="evidence" value="ECO:0007669"/>
    <property type="project" value="InterPro"/>
</dbReference>
<dbReference type="GO" id="GO:0004252">
    <property type="term" value="F:serine-type endopeptidase activity"/>
    <property type="evidence" value="ECO:0007669"/>
    <property type="project" value="InterPro"/>
</dbReference>
<evidence type="ECO:0008006" key="10">
    <source>
        <dbReference type="Google" id="ProtNLM"/>
    </source>
</evidence>
<keyword evidence="4" id="KW-0720">Serine protease</keyword>
<dbReference type="GO" id="GO:0006508">
    <property type="term" value="P:proteolysis"/>
    <property type="evidence" value="ECO:0007669"/>
    <property type="project" value="UniProtKB-KW"/>
</dbReference>
<proteinExistence type="inferred from homology"/>
<dbReference type="AlphaFoldDB" id="A0A5P2US35"/>
<evidence type="ECO:0000256" key="5">
    <source>
        <dbReference type="ARBA" id="ARBA00023157"/>
    </source>
</evidence>
<dbReference type="Gene3D" id="2.60.40.10">
    <property type="entry name" value="Immunoglobulins"/>
    <property type="match status" value="2"/>
</dbReference>
<dbReference type="InterPro" id="IPR033116">
    <property type="entry name" value="TRYPSIN_SER"/>
</dbReference>
<dbReference type="InterPro" id="IPR043504">
    <property type="entry name" value="Peptidase_S1_PA_chymotrypsin"/>
</dbReference>
<dbReference type="InterPro" id="IPR035070">
    <property type="entry name" value="Streptogrisin_prodomain"/>
</dbReference>
<name>A0A5P2US35_9ACTN</name>
<reference evidence="7" key="1">
    <citation type="journal article" date="2014" name="Int. J. Syst. Evol. Microbiol.">
        <title>Complete genome sequence of Corynebacterium casei LMG S-19264T (=DSM 44701T), isolated from a smear-ripened cheese.</title>
        <authorList>
            <consortium name="US DOE Joint Genome Institute (JGI-PGF)"/>
            <person name="Walter F."/>
            <person name="Albersmeier A."/>
            <person name="Kalinowski J."/>
            <person name="Ruckert C."/>
        </authorList>
    </citation>
    <scope>NUCLEOTIDE SEQUENCE</scope>
    <source>
        <strain evidence="7">JCM 4834</strain>
    </source>
</reference>
<evidence type="ECO:0000313" key="8">
    <source>
        <dbReference type="EMBL" id="QEU81690.1"/>
    </source>
</evidence>
<keyword evidence="3" id="KW-0378">Hydrolase</keyword>
<dbReference type="GO" id="GO:0005975">
    <property type="term" value="P:carbohydrate metabolic process"/>
    <property type="evidence" value="ECO:0007669"/>
    <property type="project" value="UniProtKB-ARBA"/>
</dbReference>
<dbReference type="Gene3D" id="3.30.300.50">
    <property type="match status" value="1"/>
</dbReference>
<dbReference type="InterPro" id="IPR009003">
    <property type="entry name" value="Peptidase_S1_PA"/>
</dbReference>
<evidence type="ECO:0000256" key="3">
    <source>
        <dbReference type="ARBA" id="ARBA00022801"/>
    </source>
</evidence>
<protein>
    <recommendedName>
        <fullName evidence="10">Dystroglycan-type cadherin-like domain-containing protein</fullName>
    </recommendedName>
</protein>
<dbReference type="SUPFAM" id="SSF49313">
    <property type="entry name" value="Cadherin-like"/>
    <property type="match status" value="2"/>
</dbReference>
<dbReference type="EMBL" id="CP023701">
    <property type="protein sequence ID" value="QEU81690.1"/>
    <property type="molecule type" value="Genomic_DNA"/>
</dbReference>
<dbReference type="Pfam" id="PF05345">
    <property type="entry name" value="He_PIG"/>
    <property type="match status" value="2"/>
</dbReference>
<evidence type="ECO:0000256" key="1">
    <source>
        <dbReference type="ARBA" id="ARBA00007664"/>
    </source>
</evidence>
<dbReference type="Proteomes" id="UP000634660">
    <property type="component" value="Unassembled WGS sequence"/>
</dbReference>
<evidence type="ECO:0000313" key="7">
    <source>
        <dbReference type="EMBL" id="GGZ80629.1"/>
    </source>
</evidence>
<reference evidence="8 9" key="2">
    <citation type="submission" date="2017-09" db="EMBL/GenBank/DDBJ databases">
        <authorList>
            <person name="Lee N."/>
            <person name="Cho B.-K."/>
        </authorList>
    </citation>
    <scope>NUCLEOTIDE SEQUENCE [LARGE SCALE GENOMIC DNA]</scope>
    <source>
        <strain evidence="8 9">ATCC 27467</strain>
    </source>
</reference>
<organism evidence="8 9">
    <name type="scientific">Streptomyces subrutilus</name>
    <dbReference type="NCBI Taxonomy" id="36818"/>
    <lineage>
        <taxon>Bacteria</taxon>
        <taxon>Bacillati</taxon>
        <taxon>Actinomycetota</taxon>
        <taxon>Actinomycetes</taxon>
        <taxon>Kitasatosporales</taxon>
        <taxon>Streptomycetaceae</taxon>
        <taxon>Streptomyces</taxon>
    </lineage>
</organism>
<dbReference type="CDD" id="cd21112">
    <property type="entry name" value="alphaLP-like"/>
    <property type="match status" value="1"/>
</dbReference>
<evidence type="ECO:0000313" key="9">
    <source>
        <dbReference type="Proteomes" id="UP000326831"/>
    </source>
</evidence>
<comment type="similarity">
    <text evidence="1">Belongs to the peptidase S1 family.</text>
</comment>
<reference evidence="7" key="3">
    <citation type="submission" date="2020-09" db="EMBL/GenBank/DDBJ databases">
        <authorList>
            <person name="Sun Q."/>
            <person name="Ohkuma M."/>
        </authorList>
    </citation>
    <scope>NUCLEOTIDE SEQUENCE</scope>
    <source>
        <strain evidence="7">JCM 4834</strain>
    </source>
</reference>
<dbReference type="GO" id="GO:0016020">
    <property type="term" value="C:membrane"/>
    <property type="evidence" value="ECO:0007669"/>
    <property type="project" value="InterPro"/>
</dbReference>
<gene>
    <name evidence="8" type="ORF">CP968_28425</name>
    <name evidence="7" type="ORF">GCM10010371_45260</name>
</gene>
<sequence>MRTTATAWGAAAATGLLALGALTGLAHAAVPRPAPPAVAAPSPEPAAGALAEAVRRDLGLDAAQARLRLAREAEGARTADELRAGLGDRLAGVWFDGGTGLLQAAVADAAAADRAAAAGAVPHRVARGAGALREARATVSALIGAGVPGVAGWGVDQRANRVEVVRTVRTPQNEALAARLAAALGDAVHVADAGADAAPRQQAGDVVGGEKWVPGSESPCSVGFSVTGAGGLKGFLTAGHCTNDVSQAAYGKDGTRVGTSNKGGGRSVNAREGDMGVVDVDQAGWNVAPRVSGYGQGDVTVTGSADGIVGQAVCRSGQTSNWRCGEITKVDQSVDYGSVVVDGLSYTDACSAGGDSGGSYVSATGGRALGIHSGGGSNTCGSGGETFTIFQPVNEALAKWGLTLATAAPQPGAVTVSAVADQTSAVGEAVTLRNAASGGTAPYAWTAAGLPAGLFVDRSTGTVAGTPTAAGTSTVTVTATDGAGRSGSTTFSWTVGGGSGTPPVLQNPGSQNVTVGRPVSLRITASGGSGSRSFTATGLPAGLSIDRASGLVSGTPTTWGSRGSRITVTDGAGTTASADVTWFVFF</sequence>
<dbReference type="PRINTS" id="PR00861">
    <property type="entry name" value="ALYTICPTASE"/>
</dbReference>
<dbReference type="InterPro" id="IPR013783">
    <property type="entry name" value="Ig-like_fold"/>
</dbReference>
<accession>A0A5P2US35</accession>
<evidence type="ECO:0000256" key="2">
    <source>
        <dbReference type="ARBA" id="ARBA00022670"/>
    </source>
</evidence>
<dbReference type="InterPro" id="IPR001316">
    <property type="entry name" value="Pept_S1A_streptogrisin"/>
</dbReference>
<feature type="signal peptide" evidence="6">
    <location>
        <begin position="1"/>
        <end position="28"/>
    </location>
</feature>
<dbReference type="KEGG" id="ssub:CP968_28425"/>
<dbReference type="Gene3D" id="2.40.10.10">
    <property type="entry name" value="Trypsin-like serine proteases"/>
    <property type="match status" value="2"/>
</dbReference>
<evidence type="ECO:0000256" key="6">
    <source>
        <dbReference type="SAM" id="SignalP"/>
    </source>
</evidence>
<keyword evidence="5" id="KW-1015">Disulfide bond</keyword>
<dbReference type="PROSITE" id="PS00134">
    <property type="entry name" value="TRYPSIN_HIS"/>
    <property type="match status" value="1"/>
</dbReference>
<keyword evidence="6" id="KW-0732">Signal</keyword>
<dbReference type="InterPro" id="IPR018114">
    <property type="entry name" value="TRYPSIN_HIS"/>
</dbReference>
<dbReference type="EMBL" id="BMVX01000018">
    <property type="protein sequence ID" value="GGZ80629.1"/>
    <property type="molecule type" value="Genomic_DNA"/>
</dbReference>
<dbReference type="SUPFAM" id="SSF50494">
    <property type="entry name" value="Trypsin-like serine proteases"/>
    <property type="match status" value="1"/>
</dbReference>
<dbReference type="Proteomes" id="UP000326831">
    <property type="component" value="Chromosome"/>
</dbReference>
<keyword evidence="9" id="KW-1185">Reference proteome</keyword>
<evidence type="ECO:0000256" key="4">
    <source>
        <dbReference type="ARBA" id="ARBA00022825"/>
    </source>
</evidence>
<dbReference type="InterPro" id="IPR015919">
    <property type="entry name" value="Cadherin-like_sf"/>
</dbReference>
<feature type="chain" id="PRO_5044622919" description="Dystroglycan-type cadherin-like domain-containing protein" evidence="6">
    <location>
        <begin position="29"/>
        <end position="586"/>
    </location>
</feature>
<dbReference type="PROSITE" id="PS00135">
    <property type="entry name" value="TRYPSIN_SER"/>
    <property type="match status" value="1"/>
</dbReference>
<keyword evidence="2" id="KW-0645">Protease</keyword>